<protein>
    <submittedName>
        <fullName evidence="1">Minor tail protein</fullName>
    </submittedName>
</protein>
<gene>
    <name evidence="1" type="primary">36</name>
    <name evidence="1" type="ORF">SEA_MUTZI_36</name>
</gene>
<dbReference type="KEGG" id="vg:65118541"/>
<dbReference type="InterPro" id="IPR013783">
    <property type="entry name" value="Ig-like_fold"/>
</dbReference>
<dbReference type="Proteomes" id="UP000290402">
    <property type="component" value="Genome"/>
</dbReference>
<dbReference type="RefSeq" id="YP_010100838.1">
    <property type="nucleotide sequence ID" value="NC_055785.1"/>
</dbReference>
<dbReference type="GeneID" id="65118541"/>
<proteinExistence type="predicted"/>
<evidence type="ECO:0000313" key="2">
    <source>
        <dbReference type="Proteomes" id="UP000290402"/>
    </source>
</evidence>
<dbReference type="EMBL" id="MK305889">
    <property type="protein sequence ID" value="QAX92851.1"/>
    <property type="molecule type" value="Genomic_DNA"/>
</dbReference>
<keyword evidence="2" id="KW-1185">Reference proteome</keyword>
<reference evidence="1 2" key="1">
    <citation type="submission" date="2018-12" db="EMBL/GenBank/DDBJ databases">
        <authorList>
            <person name="Swarthout J.L."/>
            <person name="Sangappa S.J."/>
            <person name="Brangman K.A."/>
            <person name="Patel K.S."/>
            <person name="Villarin B.I."/>
            <person name="Kraftician J.D."/>
            <person name="Stevenson A.R."/>
            <person name="Manikandan S."/>
            <person name="Moore E.M."/>
            <person name="Bortz R.L."/>
            <person name="Warner M.H."/>
            <person name="Garlena R.A."/>
            <person name="Russell D.A."/>
            <person name="Pope W.H."/>
            <person name="Jacobs-Sera D."/>
            <person name="Hatfull G.F."/>
        </authorList>
    </citation>
    <scope>NUCLEOTIDE SEQUENCE [LARGE SCALE GENOMIC DNA]</scope>
</reference>
<evidence type="ECO:0000313" key="1">
    <source>
        <dbReference type="EMBL" id="QAX92851.1"/>
    </source>
</evidence>
<sequence>MPTITFTVDGPESRGGGLATFTPRVDMTVDGVLVTPGKSWRDVPYTFNEQAQTDLPEGQWWIRGIDKHRYPIDITGPADVKDLIVHGLPDKAPATTLTEAAAAWLEANVDTEVTGPLVEGILADPDSAARGVLDGAYAPSSRAVPTGGATGQVLTKTSGGTAWQTPPAGGGGGDGVSATAVNVALAQRTLAPVVEVVDSTDEWWISPIATQLSWPYPRIVKASYSQTGGMLASESVPGVLTKTIEAFDPGWAIDDHDAPWLFAEDRHRLVMGSSHHGEYKYLDIVVSDRDGSIESLATNPVTRFQMSEYTFTHTNYGQCHRIEHLSTVDAYGAPLVDHFWLFVRAGDTWDIIDFTVHQHTGVVTIIDRRPFLQGQNLQWYCTTVSAHDPSGQKIRVGAYANPSSWQHAIWYVEIDVETGIVTCPTVPGLNHDIESGVLQAFNATTGPGFAAALAQPAAGISRRLLAIRPGPAAPAILWAEWPESSPNVATYYLTTLSGGAWSTVSMGAAGPRFGYTSTSNYLAGGCFPNPCYTDELYLARNADPSVVERSYINRAGTRVFETVASSEDSVLIRPHLAYGGSAAKVMFTALTDYSDTGFTFAGTCRSQAENAGITALGVVEVPDFDAPTVPSGVSAAPVAGAAIVSFTASTDNVGVEEYRVYSSADGYTAVIATGASSPITAPSPNGVAASFRVDAVDAAGNASAKSSASNSVTPQSQDEILPGAGALLLIDPTNPHQAWASGVPTGTVTNLARAQAVAAAGSGVAGDFDLTVANTLTPTDGVISRTGKGGLYGLISQTTDVADRTFRLSSEALRKYFADHPTNDYFLSAWVRPVRRSTMSPPLFFTAWVGPRGAGTIDLMCVREVTSYKIGGAPSANRSMVLETATPAPLDTPARAGGAWTELQAAHATDATMLLMGIPNVSGQPTTVHKAASWIFYRAYIEDLTVSGRTASAVSAIDQQLYDAAFGSGGRYNADTYDAASTLP</sequence>
<organism evidence="1 2">
    <name type="scientific">Gordonia phage Mutzi</name>
    <dbReference type="NCBI Taxonomy" id="2500789"/>
    <lineage>
        <taxon>Viruses</taxon>
        <taxon>Duplodnaviria</taxon>
        <taxon>Heunggongvirae</taxon>
        <taxon>Uroviricota</taxon>
        <taxon>Caudoviricetes</taxon>
        <taxon>Stackebrandtviridae</taxon>
        <taxon>Frickvirinae</taxon>
        <taxon>Wizardvirus</taxon>
        <taxon>Wizardvirus mutzi</taxon>
    </lineage>
</organism>
<name>A0A411AXM1_9CAUD</name>
<dbReference type="Gene3D" id="2.60.40.10">
    <property type="entry name" value="Immunoglobulins"/>
    <property type="match status" value="1"/>
</dbReference>
<accession>A0A411AXM1</accession>